<protein>
    <submittedName>
        <fullName evidence="1">Uncharacterized protein</fullName>
    </submittedName>
</protein>
<reference evidence="1" key="2">
    <citation type="journal article" date="2015" name="Fish Shellfish Immunol.">
        <title>Early steps in the European eel (Anguilla anguilla)-Vibrio vulnificus interaction in the gills: Role of the RtxA13 toxin.</title>
        <authorList>
            <person name="Callol A."/>
            <person name="Pajuelo D."/>
            <person name="Ebbesson L."/>
            <person name="Teles M."/>
            <person name="MacKenzie S."/>
            <person name="Amaro C."/>
        </authorList>
    </citation>
    <scope>NUCLEOTIDE SEQUENCE</scope>
</reference>
<reference evidence="1" key="1">
    <citation type="submission" date="2014-11" db="EMBL/GenBank/DDBJ databases">
        <authorList>
            <person name="Amaro Gonzalez C."/>
        </authorList>
    </citation>
    <scope>NUCLEOTIDE SEQUENCE</scope>
</reference>
<organism evidence="1">
    <name type="scientific">Anguilla anguilla</name>
    <name type="common">European freshwater eel</name>
    <name type="synonym">Muraena anguilla</name>
    <dbReference type="NCBI Taxonomy" id="7936"/>
    <lineage>
        <taxon>Eukaryota</taxon>
        <taxon>Metazoa</taxon>
        <taxon>Chordata</taxon>
        <taxon>Craniata</taxon>
        <taxon>Vertebrata</taxon>
        <taxon>Euteleostomi</taxon>
        <taxon>Actinopterygii</taxon>
        <taxon>Neopterygii</taxon>
        <taxon>Teleostei</taxon>
        <taxon>Anguilliformes</taxon>
        <taxon>Anguillidae</taxon>
        <taxon>Anguilla</taxon>
    </lineage>
</organism>
<accession>A0A0E9R1M6</accession>
<evidence type="ECO:0000313" key="1">
    <source>
        <dbReference type="EMBL" id="JAH22365.1"/>
    </source>
</evidence>
<sequence>MQCETDKPLDAAIARGQQTSVTAFASAVNNQPELLDRKKPLAAK</sequence>
<dbReference type="EMBL" id="GBXM01086212">
    <property type="protein sequence ID" value="JAH22365.1"/>
    <property type="molecule type" value="Transcribed_RNA"/>
</dbReference>
<dbReference type="AlphaFoldDB" id="A0A0E9R1M6"/>
<proteinExistence type="predicted"/>
<name>A0A0E9R1M6_ANGAN</name>